<dbReference type="Gene3D" id="3.20.20.70">
    <property type="entry name" value="Aldolase class I"/>
    <property type="match status" value="1"/>
</dbReference>
<dbReference type="AlphaFoldDB" id="A0AAF0J181"/>
<feature type="binding site" evidence="5">
    <location>
        <position position="396"/>
    </location>
    <ligand>
        <name>Mn(2+)</name>
        <dbReference type="ChEBI" id="CHEBI:29035"/>
    </ligand>
</feature>
<evidence type="ECO:0000256" key="3">
    <source>
        <dbReference type="ARBA" id="ARBA00022679"/>
    </source>
</evidence>
<dbReference type="EC" id="2.5.1.54" evidence="6"/>
<keyword evidence="3 6" id="KW-0808">Transferase</keyword>
<evidence type="ECO:0000256" key="5">
    <source>
        <dbReference type="PIRSR" id="PIRSR602480-1"/>
    </source>
</evidence>
<feature type="binding site" evidence="5">
    <location>
        <position position="65"/>
    </location>
    <ligand>
        <name>Mn(2+)</name>
        <dbReference type="ChEBI" id="CHEBI:29035"/>
    </ligand>
</feature>
<organism evidence="7 8">
    <name type="scientific">Malassezia nana</name>
    <dbReference type="NCBI Taxonomy" id="180528"/>
    <lineage>
        <taxon>Eukaryota</taxon>
        <taxon>Fungi</taxon>
        <taxon>Dikarya</taxon>
        <taxon>Basidiomycota</taxon>
        <taxon>Ustilaginomycotina</taxon>
        <taxon>Malasseziomycetes</taxon>
        <taxon>Malasseziales</taxon>
        <taxon>Malasseziaceae</taxon>
        <taxon>Malassezia</taxon>
    </lineage>
</organism>
<keyword evidence="6" id="KW-0028">Amino-acid biosynthesis</keyword>
<evidence type="ECO:0000256" key="2">
    <source>
        <dbReference type="ARBA" id="ARBA00008911"/>
    </source>
</evidence>
<feature type="binding site" evidence="5">
    <location>
        <position position="427"/>
    </location>
    <ligand>
        <name>Mn(2+)</name>
        <dbReference type="ChEBI" id="CHEBI:29035"/>
    </ligand>
</feature>
<dbReference type="GO" id="GO:0009073">
    <property type="term" value="P:aromatic amino acid family biosynthetic process"/>
    <property type="evidence" value="ECO:0007669"/>
    <property type="project" value="UniProtKB-KW"/>
</dbReference>
<dbReference type="Proteomes" id="UP001213623">
    <property type="component" value="Chromosome 1"/>
</dbReference>
<dbReference type="GO" id="GO:0003849">
    <property type="term" value="F:3-deoxy-7-phosphoheptulonate synthase activity"/>
    <property type="evidence" value="ECO:0007669"/>
    <property type="project" value="UniProtKB-EC"/>
</dbReference>
<keyword evidence="8" id="KW-1185">Reference proteome</keyword>
<dbReference type="Pfam" id="PF01474">
    <property type="entry name" value="DAHP_synth_2"/>
    <property type="match status" value="1"/>
</dbReference>
<reference evidence="7" key="1">
    <citation type="submission" date="2023-03" db="EMBL/GenBank/DDBJ databases">
        <title>Mating type loci evolution in Malassezia.</title>
        <authorList>
            <person name="Coelho M.A."/>
        </authorList>
    </citation>
    <scope>NUCLEOTIDE SEQUENCE</scope>
    <source>
        <strain evidence="7">CBS 9557</strain>
    </source>
</reference>
<evidence type="ECO:0000256" key="6">
    <source>
        <dbReference type="RuleBase" id="RU363071"/>
    </source>
</evidence>
<keyword evidence="5" id="KW-0104">Cadmium</keyword>
<comment type="pathway">
    <text evidence="1 6">Metabolic intermediate biosynthesis; chorismate biosynthesis; chorismate from D-erythrose 4-phosphate and phosphoenolpyruvate: step 1/7.</text>
</comment>
<evidence type="ECO:0000313" key="8">
    <source>
        <dbReference type="Proteomes" id="UP001213623"/>
    </source>
</evidence>
<keyword evidence="5" id="KW-0170">Cobalt</keyword>
<comment type="catalytic activity">
    <reaction evidence="4 6">
        <text>D-erythrose 4-phosphate + phosphoenolpyruvate + H2O = 7-phospho-2-dehydro-3-deoxy-D-arabino-heptonate + phosphate</text>
        <dbReference type="Rhea" id="RHEA:14717"/>
        <dbReference type="ChEBI" id="CHEBI:15377"/>
        <dbReference type="ChEBI" id="CHEBI:16897"/>
        <dbReference type="ChEBI" id="CHEBI:43474"/>
        <dbReference type="ChEBI" id="CHEBI:58394"/>
        <dbReference type="ChEBI" id="CHEBI:58702"/>
        <dbReference type="EC" id="2.5.1.54"/>
    </reaction>
</comment>
<proteinExistence type="inferred from homology"/>
<name>A0AAF0J181_9BASI</name>
<sequence length="476" mass="52238">MSSESWRQKPVAQDVAYPDAQALQDVLGKLKTLPGLVTPVEIDRLRAQLASVADGQAFLLQCGDCAELFSYCNPQQIEAKIKITLLMSLIIVYGARLPVVRVGRFAGQYAKPRSKPTEVVELPDGQKKEVLSFRGDNVNGLDVNSRTPDPQRLLMAYFHAAATLNYVRGCLSSGMADLHTPHAWNFHHVQNKELQQQYTRIMDAITDALDFMHTVGADGSNPVLNTVDYFSSHEGLMLEYEQALTHNASQGAYDLSAHTVWIGDRTRQLDGAHVEFFKQIRNPVGVKVGPTMSPSELVDMLDALNPTLEKGRVTLISRYGTGKIAQLLPAHIQAVQSSRHAGTVVWCCDPMHGNTIASPSNPKVKTRLFSDVVAELTQAMQIHASMNSRLGGVHLELTGDEGVTECMGGSMELSGEDLARRYLTHCDPRLNYEQSLDIAFIISQVLRSQRLGTNDGSSLIEALSQSQELPTGTQST</sequence>
<evidence type="ECO:0000256" key="4">
    <source>
        <dbReference type="ARBA" id="ARBA00047508"/>
    </source>
</evidence>
<dbReference type="PANTHER" id="PTHR21337:SF0">
    <property type="entry name" value="PHOSPHO-2-DEHYDRO-3-DEOXYHEPTONATE ALDOLASE"/>
    <property type="match status" value="1"/>
</dbReference>
<evidence type="ECO:0000313" key="7">
    <source>
        <dbReference type="EMBL" id="WFD25659.1"/>
    </source>
</evidence>
<dbReference type="EMBL" id="CP119892">
    <property type="protein sequence ID" value="WFD25659.1"/>
    <property type="molecule type" value="Genomic_DNA"/>
</dbReference>
<dbReference type="PANTHER" id="PTHR21337">
    <property type="entry name" value="PHOSPHO-2-DEHYDRO-3-DEOXYHEPTONATE ALDOLASE 1, 2"/>
    <property type="match status" value="1"/>
</dbReference>
<feature type="binding site" evidence="5">
    <location>
        <position position="287"/>
    </location>
    <ligand>
        <name>phosphoenolpyruvate</name>
        <dbReference type="ChEBI" id="CHEBI:58702"/>
    </ligand>
</feature>
<gene>
    <name evidence="7" type="ORF">MNAN1_000623</name>
</gene>
<evidence type="ECO:0000256" key="1">
    <source>
        <dbReference type="ARBA" id="ARBA00004688"/>
    </source>
</evidence>
<comment type="cofactor">
    <cofactor evidence="5">
        <name>Mn(2+)</name>
        <dbReference type="ChEBI" id="CHEBI:29035"/>
    </cofactor>
    <cofactor evidence="5">
        <name>Co(2+)</name>
        <dbReference type="ChEBI" id="CHEBI:48828"/>
    </cofactor>
    <cofactor evidence="5">
        <name>Cd(2+)</name>
        <dbReference type="ChEBI" id="CHEBI:48775"/>
    </cofactor>
    <text evidence="5">Binds 1 divalent cation per subunit. The enzyme is active with manganese, cobalt or cadmium ions.</text>
</comment>
<dbReference type="InterPro" id="IPR013785">
    <property type="entry name" value="Aldolase_TIM"/>
</dbReference>
<dbReference type="InterPro" id="IPR002480">
    <property type="entry name" value="DAHP_synth_2"/>
</dbReference>
<keyword evidence="6" id="KW-0057">Aromatic amino acid biosynthesis</keyword>
<dbReference type="GO" id="GO:0008652">
    <property type="term" value="P:amino acid biosynthetic process"/>
    <property type="evidence" value="ECO:0007669"/>
    <property type="project" value="UniProtKB-KW"/>
</dbReference>
<keyword evidence="5" id="KW-0464">Manganese</keyword>
<comment type="similarity">
    <text evidence="2 6">Belongs to the class-II DAHP synthase family.</text>
</comment>
<accession>A0AAF0J181</accession>
<feature type="binding site" evidence="5">
    <location>
        <position position="352"/>
    </location>
    <ligand>
        <name>Mn(2+)</name>
        <dbReference type="ChEBI" id="CHEBI:29035"/>
    </ligand>
</feature>
<dbReference type="SUPFAM" id="SSF51569">
    <property type="entry name" value="Aldolase"/>
    <property type="match status" value="1"/>
</dbReference>
<feature type="binding site" evidence="5">
    <location>
        <position position="104"/>
    </location>
    <ligand>
        <name>phosphoenolpyruvate</name>
        <dbReference type="ChEBI" id="CHEBI:58702"/>
    </ligand>
</feature>
<feature type="binding site" evidence="5">
    <location>
        <position position="318"/>
    </location>
    <ligand>
        <name>phosphoenolpyruvate</name>
        <dbReference type="ChEBI" id="CHEBI:58702"/>
    </ligand>
</feature>
<protein>
    <recommendedName>
        <fullName evidence="6">Phospho-2-dehydro-3-deoxyheptonate aldolase</fullName>
        <ecNumber evidence="6">2.5.1.54</ecNumber>
    </recommendedName>
</protein>